<dbReference type="CDD" id="cd07957">
    <property type="entry name" value="Anticodon_Ia_Met"/>
    <property type="match status" value="1"/>
</dbReference>
<dbReference type="Gene3D" id="1.10.730.10">
    <property type="entry name" value="Isoleucyl-tRNA Synthetase, Domain 1"/>
    <property type="match status" value="1"/>
</dbReference>
<comment type="subunit">
    <text evidence="3 13">Homodimer.</text>
</comment>
<evidence type="ECO:0000256" key="4">
    <source>
        <dbReference type="ARBA" id="ARBA00022490"/>
    </source>
</evidence>
<evidence type="ECO:0000256" key="5">
    <source>
        <dbReference type="ARBA" id="ARBA00022555"/>
    </source>
</evidence>
<feature type="domain" description="TRNA-binding" evidence="15">
    <location>
        <begin position="534"/>
        <end position="636"/>
    </location>
</feature>
<dbReference type="InterPro" id="IPR015413">
    <property type="entry name" value="Methionyl/Leucyl_tRNA_Synth"/>
</dbReference>
<keyword evidence="5 13" id="KW-0820">tRNA-binding</keyword>
<proteinExistence type="inferred from homology"/>
<dbReference type="PANTHER" id="PTHR43326:SF1">
    <property type="entry name" value="METHIONINE--TRNA LIGASE, MITOCHONDRIAL"/>
    <property type="match status" value="1"/>
</dbReference>
<dbReference type="PROSITE" id="PS50886">
    <property type="entry name" value="TRBD"/>
    <property type="match status" value="1"/>
</dbReference>
<dbReference type="Pfam" id="PF08264">
    <property type="entry name" value="Anticodon_1"/>
    <property type="match status" value="1"/>
</dbReference>
<dbReference type="InterPro" id="IPR002547">
    <property type="entry name" value="tRNA-bd_dom"/>
</dbReference>
<dbReference type="GO" id="GO:0004825">
    <property type="term" value="F:methionine-tRNA ligase activity"/>
    <property type="evidence" value="ECO:0007669"/>
    <property type="project" value="UniProtKB-UniRule"/>
</dbReference>
<comment type="caution">
    <text evidence="13">Lacks conserved residue(s) required for the propagation of feature annotation.</text>
</comment>
<dbReference type="CDD" id="cd00814">
    <property type="entry name" value="MetRS_core"/>
    <property type="match status" value="1"/>
</dbReference>
<evidence type="ECO:0000256" key="1">
    <source>
        <dbReference type="ARBA" id="ARBA00003314"/>
    </source>
</evidence>
<feature type="binding site" evidence="13">
    <location>
        <position position="146"/>
    </location>
    <ligand>
        <name>Zn(2+)</name>
        <dbReference type="ChEBI" id="CHEBI:29105"/>
    </ligand>
</feature>
<evidence type="ECO:0000256" key="3">
    <source>
        <dbReference type="ARBA" id="ARBA00011738"/>
    </source>
</evidence>
<dbReference type="InterPro" id="IPR033911">
    <property type="entry name" value="MetRS_core"/>
</dbReference>
<comment type="function">
    <text evidence="1 13">Is required not only for elongation of protein synthesis but also for the initiation of all mRNA translation through initiator tRNA(fMet) aminoacylation.</text>
</comment>
<dbReference type="Gene3D" id="2.170.220.10">
    <property type="match status" value="1"/>
</dbReference>
<dbReference type="Pfam" id="PF09334">
    <property type="entry name" value="tRNA-synt_1g"/>
    <property type="match status" value="2"/>
</dbReference>
<evidence type="ECO:0000256" key="8">
    <source>
        <dbReference type="ARBA" id="ARBA00022840"/>
    </source>
</evidence>
<dbReference type="EMBL" id="DTHV01000064">
    <property type="protein sequence ID" value="HGW60206.1"/>
    <property type="molecule type" value="Genomic_DNA"/>
</dbReference>
<dbReference type="InterPro" id="IPR014758">
    <property type="entry name" value="Met-tRNA_synth"/>
</dbReference>
<dbReference type="PANTHER" id="PTHR43326">
    <property type="entry name" value="METHIONYL-TRNA SYNTHETASE"/>
    <property type="match status" value="1"/>
</dbReference>
<evidence type="ECO:0000256" key="9">
    <source>
        <dbReference type="ARBA" id="ARBA00022884"/>
    </source>
</evidence>
<dbReference type="GO" id="GO:0005524">
    <property type="term" value="F:ATP binding"/>
    <property type="evidence" value="ECO:0007669"/>
    <property type="project" value="UniProtKB-UniRule"/>
</dbReference>
<keyword evidence="9 13" id="KW-0694">RNA-binding</keyword>
<dbReference type="SUPFAM" id="SSF47323">
    <property type="entry name" value="Anticodon-binding domain of a subclass of class I aminoacyl-tRNA synthetases"/>
    <property type="match status" value="1"/>
</dbReference>
<keyword evidence="4 13" id="KW-0963">Cytoplasm</keyword>
<evidence type="ECO:0000256" key="12">
    <source>
        <dbReference type="ARBA" id="ARBA00047364"/>
    </source>
</evidence>
<dbReference type="GO" id="GO:0006431">
    <property type="term" value="P:methionyl-tRNA aminoacylation"/>
    <property type="evidence" value="ECO:0007669"/>
    <property type="project" value="UniProtKB-UniRule"/>
</dbReference>
<dbReference type="SUPFAM" id="SSF50249">
    <property type="entry name" value="Nucleic acid-binding proteins"/>
    <property type="match status" value="1"/>
</dbReference>
<protein>
    <recommendedName>
        <fullName evidence="13">Methionine--tRNA ligase</fullName>
        <ecNumber evidence="13">6.1.1.10</ecNumber>
    </recommendedName>
    <alternativeName>
        <fullName evidence="13">Methionyl-tRNA synthetase</fullName>
        <shortName evidence="13">MetRS</shortName>
    </alternativeName>
</protein>
<name>A0A7C4TXM0_9BACT</name>
<dbReference type="InterPro" id="IPR009080">
    <property type="entry name" value="tRNAsynth_Ia_anticodon-bd"/>
</dbReference>
<comment type="caution">
    <text evidence="16">The sequence shown here is derived from an EMBL/GenBank/DDBJ whole genome shotgun (WGS) entry which is preliminary data.</text>
</comment>
<organism evidence="16">
    <name type="scientific">Caldisericum exile</name>
    <dbReference type="NCBI Taxonomy" id="693075"/>
    <lineage>
        <taxon>Bacteria</taxon>
        <taxon>Pseudomonadati</taxon>
        <taxon>Caldisericota/Cryosericota group</taxon>
        <taxon>Caldisericota</taxon>
        <taxon>Caldisericia</taxon>
        <taxon>Caldisericales</taxon>
        <taxon>Caldisericaceae</taxon>
        <taxon>Caldisericum</taxon>
    </lineage>
</organism>
<comment type="catalytic activity">
    <reaction evidence="12 13">
        <text>tRNA(Met) + L-methionine + ATP = L-methionyl-tRNA(Met) + AMP + diphosphate</text>
        <dbReference type="Rhea" id="RHEA:13481"/>
        <dbReference type="Rhea" id="RHEA-COMP:9667"/>
        <dbReference type="Rhea" id="RHEA-COMP:9698"/>
        <dbReference type="ChEBI" id="CHEBI:30616"/>
        <dbReference type="ChEBI" id="CHEBI:33019"/>
        <dbReference type="ChEBI" id="CHEBI:57844"/>
        <dbReference type="ChEBI" id="CHEBI:78442"/>
        <dbReference type="ChEBI" id="CHEBI:78530"/>
        <dbReference type="ChEBI" id="CHEBI:456215"/>
        <dbReference type="EC" id="6.1.1.10"/>
    </reaction>
</comment>
<dbReference type="Pfam" id="PF01588">
    <property type="entry name" value="tRNA_bind"/>
    <property type="match status" value="1"/>
</dbReference>
<keyword evidence="10 13" id="KW-0648">Protein biosynthesis</keyword>
<feature type="binding site" evidence="13">
    <location>
        <position position="126"/>
    </location>
    <ligand>
        <name>Zn(2+)</name>
        <dbReference type="ChEBI" id="CHEBI:29105"/>
    </ligand>
</feature>
<evidence type="ECO:0000256" key="11">
    <source>
        <dbReference type="ARBA" id="ARBA00023146"/>
    </source>
</evidence>
<keyword evidence="8 13" id="KW-0067">ATP-binding</keyword>
<evidence type="ECO:0000256" key="2">
    <source>
        <dbReference type="ARBA" id="ARBA00004496"/>
    </source>
</evidence>
<dbReference type="Gene3D" id="2.40.50.140">
    <property type="entry name" value="Nucleic acid-binding proteins"/>
    <property type="match status" value="1"/>
</dbReference>
<gene>
    <name evidence="13 16" type="primary">metG</name>
    <name evidence="16" type="ORF">ENV82_02025</name>
</gene>
<dbReference type="NCBIfam" id="TIGR00398">
    <property type="entry name" value="metG"/>
    <property type="match status" value="1"/>
</dbReference>
<comment type="subcellular location">
    <subcellularLocation>
        <location evidence="2 13">Cytoplasm</location>
    </subcellularLocation>
</comment>
<dbReference type="HAMAP" id="MF_01228">
    <property type="entry name" value="Met_tRNA_synth_type2"/>
    <property type="match status" value="1"/>
</dbReference>
<dbReference type="InterPro" id="IPR012340">
    <property type="entry name" value="NA-bd_OB-fold"/>
</dbReference>
<dbReference type="AlphaFoldDB" id="A0A7C4TXM0"/>
<dbReference type="GO" id="GO:0005737">
    <property type="term" value="C:cytoplasm"/>
    <property type="evidence" value="ECO:0007669"/>
    <property type="project" value="UniProtKB-SubCell"/>
</dbReference>
<dbReference type="InterPro" id="IPR004495">
    <property type="entry name" value="Met-tRNA-synth_bsu_C"/>
</dbReference>
<evidence type="ECO:0000256" key="7">
    <source>
        <dbReference type="ARBA" id="ARBA00022741"/>
    </source>
</evidence>
<dbReference type="CDD" id="cd02800">
    <property type="entry name" value="tRNA_bind_EcMetRS_like"/>
    <property type="match status" value="1"/>
</dbReference>
<dbReference type="InterPro" id="IPR041872">
    <property type="entry name" value="Anticodon_Met"/>
</dbReference>
<dbReference type="Gene3D" id="3.40.50.620">
    <property type="entry name" value="HUPs"/>
    <property type="match status" value="1"/>
</dbReference>
<evidence type="ECO:0000313" key="16">
    <source>
        <dbReference type="EMBL" id="HGW60206.1"/>
    </source>
</evidence>
<dbReference type="PRINTS" id="PR01041">
    <property type="entry name" value="TRNASYNTHMET"/>
</dbReference>
<dbReference type="FunFam" id="2.40.50.140:FF:000042">
    <property type="entry name" value="Methionine--tRNA ligase"/>
    <property type="match status" value="1"/>
</dbReference>
<feature type="binding site" evidence="13">
    <location>
        <position position="143"/>
    </location>
    <ligand>
        <name>Zn(2+)</name>
        <dbReference type="ChEBI" id="CHEBI:29105"/>
    </ligand>
</feature>
<dbReference type="NCBIfam" id="TIGR00399">
    <property type="entry name" value="metG_C_term"/>
    <property type="match status" value="1"/>
</dbReference>
<comment type="similarity">
    <text evidence="14">Belongs to the class-I aminoacyl-tRNA synthetase family.</text>
</comment>
<evidence type="ECO:0000256" key="10">
    <source>
        <dbReference type="ARBA" id="ARBA00022917"/>
    </source>
</evidence>
<sequence>MEKFYITTAIYYVNSKPHIGSVSEAIAADIIARYKRLLNFDVFFSTGTDEHSQKIEARAKELDISPQQFVDEQANLWKETFEKFDISYSRFIRTSDPDHIEVVQHFFREMFEKGDIYLGTYEGWYCVRDETFLKESELVNGRCPYCGGAVQRIYEDNYFFRLSKYRDALLDFYLKNPTFIEPESRYNELLNIIKGGLQDISVTRKSFKFGIPVPFDEDHTIYVWYDALINYVSAVGYLNNKKMFQKYWPADLHLIGKDITRFHGIVWPAMLMSVGLPLPEEIFAHGFWNLEGMKMSKSLGNVVDPVEFAENFSKLAGITFEKSVDVLRYYLSREAVFGLDGDFRMESFFRRYNSDLANDYGNLINRTLNMLSKYRDLEVPEADVEGEFITLANEKFKDYKEQMDKYDLSFALDKIFEIISYLNNYIQVKEPWKLVKENDKLDVVLKTLIEGIAYATVLLRPFMPNVTSFVLDEFGVEEKSLKEYSFPLVKKSILKLLDPIFPRLEKERIELDKVKEISNKKENVIEVSKVKYEDFAKLDLRVAKILKASRVKNSDKLIELKVALGNEERTIVAGIGKFYSEEELIGKKIVIIANLEERKLMGITSQGMLLAASDPSKEHLTLLTVDRDIEEGARIS</sequence>
<dbReference type="InterPro" id="IPR013155">
    <property type="entry name" value="M/V/L/I-tRNA-synth_anticd-bd"/>
</dbReference>
<dbReference type="SUPFAM" id="SSF52374">
    <property type="entry name" value="Nucleotidylyl transferase"/>
    <property type="match status" value="1"/>
</dbReference>
<feature type="short sequence motif" description="'HIGH' region" evidence="13">
    <location>
        <begin position="11"/>
        <end position="21"/>
    </location>
</feature>
<reference evidence="16" key="1">
    <citation type="journal article" date="2020" name="mSystems">
        <title>Genome- and Community-Level Interaction Insights into Carbon Utilization and Element Cycling Functions of Hydrothermarchaeota in Hydrothermal Sediment.</title>
        <authorList>
            <person name="Zhou Z."/>
            <person name="Liu Y."/>
            <person name="Xu W."/>
            <person name="Pan J."/>
            <person name="Luo Z.H."/>
            <person name="Li M."/>
        </authorList>
    </citation>
    <scope>NUCLEOTIDE SEQUENCE [LARGE SCALE GENOMIC DNA]</scope>
    <source>
        <strain evidence="16">SpSt-794</strain>
    </source>
</reference>
<evidence type="ECO:0000256" key="6">
    <source>
        <dbReference type="ARBA" id="ARBA00022598"/>
    </source>
</evidence>
<keyword evidence="6 13" id="KW-0436">Ligase</keyword>
<evidence type="ECO:0000256" key="14">
    <source>
        <dbReference type="RuleBase" id="RU363039"/>
    </source>
</evidence>
<evidence type="ECO:0000259" key="15">
    <source>
        <dbReference type="PROSITE" id="PS50886"/>
    </source>
</evidence>
<accession>A0A7C4TXM0</accession>
<dbReference type="EC" id="6.1.1.10" evidence="13"/>
<keyword evidence="11 13" id="KW-0030">Aminoacyl-tRNA synthetase</keyword>
<dbReference type="InterPro" id="IPR014729">
    <property type="entry name" value="Rossmann-like_a/b/a_fold"/>
</dbReference>
<dbReference type="InterPro" id="IPR023457">
    <property type="entry name" value="Met-tRNA_synth_2"/>
</dbReference>
<keyword evidence="7 13" id="KW-0547">Nucleotide-binding</keyword>
<feature type="short sequence motif" description="'KMSKS' region" evidence="13">
    <location>
        <begin position="294"/>
        <end position="298"/>
    </location>
</feature>
<dbReference type="NCBIfam" id="NF008900">
    <property type="entry name" value="PRK12267.1"/>
    <property type="match status" value="1"/>
</dbReference>
<dbReference type="GO" id="GO:0000049">
    <property type="term" value="F:tRNA binding"/>
    <property type="evidence" value="ECO:0007669"/>
    <property type="project" value="UniProtKB-UniRule"/>
</dbReference>
<dbReference type="FunFam" id="2.170.220.10:FF:000002">
    <property type="entry name" value="Methionine--tRNA ligase"/>
    <property type="match status" value="1"/>
</dbReference>
<evidence type="ECO:0000256" key="13">
    <source>
        <dbReference type="HAMAP-Rule" id="MF_01228"/>
    </source>
</evidence>